<evidence type="ECO:0000313" key="2">
    <source>
        <dbReference type="Proteomes" id="UP000267841"/>
    </source>
</evidence>
<dbReference type="RefSeq" id="WP_121012749.1">
    <property type="nucleotide sequence ID" value="NZ_RCCJ01000001.1"/>
</dbReference>
<dbReference type="OrthoDB" id="9794241at2"/>
<protein>
    <submittedName>
        <fullName evidence="1">Uncharacterized protein</fullName>
    </submittedName>
</protein>
<keyword evidence="2" id="KW-1185">Reference proteome</keyword>
<proteinExistence type="predicted"/>
<reference evidence="1 2" key="1">
    <citation type="submission" date="2018-10" db="EMBL/GenBank/DDBJ databases">
        <title>Genomic Encyclopedia of Archaeal and Bacterial Type Strains, Phase II (KMG-II): from individual species to whole genera.</title>
        <authorList>
            <person name="Goeker M."/>
        </authorList>
    </citation>
    <scope>NUCLEOTIDE SEQUENCE [LARGE SCALE GENOMIC DNA]</scope>
    <source>
        <strain evidence="1 2">DSM 16510</strain>
    </source>
</reference>
<dbReference type="AlphaFoldDB" id="A0A497XR52"/>
<dbReference type="Proteomes" id="UP000267841">
    <property type="component" value="Unassembled WGS sequence"/>
</dbReference>
<gene>
    <name evidence="1" type="ORF">BCF55_1700</name>
</gene>
<organism evidence="1 2">
    <name type="scientific">Hydrogenivirga caldilitoris</name>
    <dbReference type="NCBI Taxonomy" id="246264"/>
    <lineage>
        <taxon>Bacteria</taxon>
        <taxon>Pseudomonadati</taxon>
        <taxon>Aquificota</taxon>
        <taxon>Aquificia</taxon>
        <taxon>Aquificales</taxon>
        <taxon>Aquificaceae</taxon>
        <taxon>Hydrogenivirga</taxon>
    </lineage>
</organism>
<evidence type="ECO:0000313" key="1">
    <source>
        <dbReference type="EMBL" id="RLJ71398.1"/>
    </source>
</evidence>
<comment type="caution">
    <text evidence="1">The sequence shown here is derived from an EMBL/GenBank/DDBJ whole genome shotgun (WGS) entry which is preliminary data.</text>
</comment>
<sequence>MKFFKLELNSYEDSFELWFTGEDNLTEKDFGDAVAEAMLEVFRKLGTTVEDSQEVKKDYPLFVLALEEDTFLKVMGDRGFRKLNPDVVVRGDSYSVLWETPEGEKKLTPLKDEGNLERYLLSKGIELSDEDPNKLIFGEF</sequence>
<dbReference type="EMBL" id="RCCJ01000001">
    <property type="protein sequence ID" value="RLJ71398.1"/>
    <property type="molecule type" value="Genomic_DNA"/>
</dbReference>
<accession>A0A497XR52</accession>
<name>A0A497XR52_9AQUI</name>